<keyword evidence="4" id="KW-0472">Membrane</keyword>
<evidence type="ECO:0000256" key="2">
    <source>
        <dbReference type="ARBA" id="ARBA00022692"/>
    </source>
</evidence>
<evidence type="ECO:0000313" key="6">
    <source>
        <dbReference type="Proteomes" id="UP000257200"/>
    </source>
</evidence>
<keyword evidence="6" id="KW-1185">Reference proteome</keyword>
<dbReference type="GO" id="GO:0016020">
    <property type="term" value="C:membrane"/>
    <property type="evidence" value="ECO:0007669"/>
    <property type="project" value="UniProtKB-SubCell"/>
</dbReference>
<evidence type="ECO:0000256" key="1">
    <source>
        <dbReference type="ARBA" id="ARBA00004141"/>
    </source>
</evidence>
<name>A0A3Q1H2E1_9TELE</name>
<dbReference type="STRING" id="80966.ENSAPOP00000023295"/>
<dbReference type="InParanoid" id="A0A3Q1H2E1"/>
<comment type="subcellular location">
    <subcellularLocation>
        <location evidence="1">Membrane</location>
        <topology evidence="1">Multi-pass membrane protein</topology>
    </subcellularLocation>
</comment>
<dbReference type="Ensembl" id="ENSAPOT00000011629.1">
    <property type="protein sequence ID" value="ENSAPOP00000023295.1"/>
    <property type="gene ID" value="ENSAPOG00000005041.1"/>
</dbReference>
<dbReference type="Proteomes" id="UP000257200">
    <property type="component" value="Unplaced"/>
</dbReference>
<keyword evidence="2" id="KW-0812">Transmembrane</keyword>
<organism evidence="5 6">
    <name type="scientific">Acanthochromis polyacanthus</name>
    <name type="common">spiny chromis</name>
    <dbReference type="NCBI Taxonomy" id="80966"/>
    <lineage>
        <taxon>Eukaryota</taxon>
        <taxon>Metazoa</taxon>
        <taxon>Chordata</taxon>
        <taxon>Craniata</taxon>
        <taxon>Vertebrata</taxon>
        <taxon>Euteleostomi</taxon>
        <taxon>Actinopterygii</taxon>
        <taxon>Neopterygii</taxon>
        <taxon>Teleostei</taxon>
        <taxon>Neoteleostei</taxon>
        <taxon>Acanthomorphata</taxon>
        <taxon>Ovalentaria</taxon>
        <taxon>Pomacentridae</taxon>
        <taxon>Acanthochromis</taxon>
    </lineage>
</organism>
<evidence type="ECO:0008006" key="7">
    <source>
        <dbReference type="Google" id="ProtNLM"/>
    </source>
</evidence>
<accession>A0A3Q1H2E1</accession>
<keyword evidence="3" id="KW-1133">Transmembrane helix</keyword>
<dbReference type="InterPro" id="IPR008952">
    <property type="entry name" value="Tetraspanin_EC2_sf"/>
</dbReference>
<dbReference type="InterPro" id="IPR018499">
    <property type="entry name" value="Tetraspanin/Peripherin"/>
</dbReference>
<proteinExistence type="predicted"/>
<protein>
    <recommendedName>
        <fullName evidence="7">Tetraspanin</fullName>
    </recommendedName>
</protein>
<dbReference type="CDD" id="cd03156">
    <property type="entry name" value="uroplakin_I_like_LEL"/>
    <property type="match status" value="1"/>
</dbReference>
<sequence>EKNLWSDSETFEKLKDFLQKVQSMTSISPPQAEGLLGDLEDEVKRSIQANYGNEDSSVTTFWNTTMDELKCCGFRNYTDFDDSPFNNRAELYPPQCCNSTITEGGCDLRAAQSSDIDGCFDKLVKLIEDNALVIAAVAIGIAALEVQCQTTWFFVFSQP</sequence>
<reference evidence="5" key="1">
    <citation type="submission" date="2025-08" db="UniProtKB">
        <authorList>
            <consortium name="Ensembl"/>
        </authorList>
    </citation>
    <scope>IDENTIFICATION</scope>
</reference>
<evidence type="ECO:0000256" key="3">
    <source>
        <dbReference type="ARBA" id="ARBA00022989"/>
    </source>
</evidence>
<dbReference type="GeneTree" id="ENSGT00940000164506"/>
<dbReference type="SUPFAM" id="SSF48652">
    <property type="entry name" value="Tetraspanin"/>
    <property type="match status" value="1"/>
</dbReference>
<reference evidence="5" key="2">
    <citation type="submission" date="2025-09" db="UniProtKB">
        <authorList>
            <consortium name="Ensembl"/>
        </authorList>
    </citation>
    <scope>IDENTIFICATION</scope>
</reference>
<dbReference type="Pfam" id="PF00335">
    <property type="entry name" value="Tetraspanin"/>
    <property type="match status" value="1"/>
</dbReference>
<dbReference type="AlphaFoldDB" id="A0A3Q1H2E1"/>
<dbReference type="Gene3D" id="1.10.1450.10">
    <property type="entry name" value="Tetraspanin"/>
    <property type="match status" value="1"/>
</dbReference>
<evidence type="ECO:0000256" key="4">
    <source>
        <dbReference type="ARBA" id="ARBA00023136"/>
    </source>
</evidence>
<evidence type="ECO:0000313" key="5">
    <source>
        <dbReference type="Ensembl" id="ENSAPOP00000023295.1"/>
    </source>
</evidence>